<dbReference type="AlphaFoldDB" id="A0A099J078"/>
<evidence type="ECO:0000256" key="5">
    <source>
        <dbReference type="ARBA" id="ARBA00022801"/>
    </source>
</evidence>
<evidence type="ECO:0000256" key="3">
    <source>
        <dbReference type="ARBA" id="ARBA00022722"/>
    </source>
</evidence>
<feature type="binding site" evidence="8">
    <location>
        <position position="5"/>
    </location>
    <ligand>
        <name>Mg(2+)</name>
        <dbReference type="ChEBI" id="CHEBI:18420"/>
    </ligand>
</feature>
<evidence type="ECO:0000256" key="2">
    <source>
        <dbReference type="ARBA" id="ARBA00022649"/>
    </source>
</evidence>
<dbReference type="Pfam" id="PF01850">
    <property type="entry name" value="PIN"/>
    <property type="match status" value="1"/>
</dbReference>
<dbReference type="GO" id="GO:0090729">
    <property type="term" value="F:toxin activity"/>
    <property type="evidence" value="ECO:0007669"/>
    <property type="project" value="UniProtKB-KW"/>
</dbReference>
<dbReference type="RefSeq" id="WP_035840918.1">
    <property type="nucleotide sequence ID" value="NZ_JACHBQ010000001.1"/>
</dbReference>
<comment type="caution">
    <text evidence="10">The sequence shown here is derived from an EMBL/GenBank/DDBJ whole genome shotgun (WGS) entry which is preliminary data.</text>
</comment>
<keyword evidence="3 8" id="KW-0540">Nuclease</keyword>
<keyword evidence="8" id="KW-0800">Toxin</keyword>
<dbReference type="eggNOG" id="COG1487">
    <property type="taxonomic scope" value="Bacteria"/>
</dbReference>
<keyword evidence="2 8" id="KW-1277">Toxin-antitoxin system</keyword>
<name>A0A099J078_9MICO</name>
<reference evidence="10 11" key="1">
    <citation type="submission" date="2014-08" db="EMBL/GenBank/DDBJ databases">
        <authorList>
            <person name="Sisinthy S."/>
        </authorList>
    </citation>
    <scope>NUCLEOTIDE SEQUENCE [LARGE SCALE GENOMIC DNA]</scope>
    <source>
        <strain evidence="10 11">RuG17</strain>
    </source>
</reference>
<protein>
    <recommendedName>
        <fullName evidence="8">Ribonuclease VapC</fullName>
        <shortName evidence="8">RNase VapC</shortName>
        <ecNumber evidence="8">3.1.-.-</ecNumber>
    </recommendedName>
    <alternativeName>
        <fullName evidence="8">Toxin VapC</fullName>
    </alternativeName>
</protein>
<gene>
    <name evidence="8" type="primary">vapC</name>
    <name evidence="10" type="ORF">GY21_20965</name>
</gene>
<dbReference type="EMBL" id="JPXF01000176">
    <property type="protein sequence ID" value="KGJ71616.1"/>
    <property type="molecule type" value="Genomic_DNA"/>
</dbReference>
<keyword evidence="4 8" id="KW-0479">Metal-binding</keyword>
<evidence type="ECO:0000313" key="10">
    <source>
        <dbReference type="EMBL" id="KGJ71616.1"/>
    </source>
</evidence>
<accession>A0A099J078</accession>
<evidence type="ECO:0000256" key="7">
    <source>
        <dbReference type="ARBA" id="ARBA00038093"/>
    </source>
</evidence>
<dbReference type="GO" id="GO:0004540">
    <property type="term" value="F:RNA nuclease activity"/>
    <property type="evidence" value="ECO:0007669"/>
    <property type="project" value="InterPro"/>
</dbReference>
<keyword evidence="5 8" id="KW-0378">Hydrolase</keyword>
<dbReference type="InterPro" id="IPR022907">
    <property type="entry name" value="VapC_family"/>
</dbReference>
<evidence type="ECO:0000313" key="11">
    <source>
        <dbReference type="Proteomes" id="UP000029864"/>
    </source>
</evidence>
<dbReference type="InterPro" id="IPR050556">
    <property type="entry name" value="Type_II_TA_system_RNase"/>
</dbReference>
<evidence type="ECO:0000256" key="1">
    <source>
        <dbReference type="ARBA" id="ARBA00001946"/>
    </source>
</evidence>
<feature type="binding site" evidence="8">
    <location>
        <position position="102"/>
    </location>
    <ligand>
        <name>Mg(2+)</name>
        <dbReference type="ChEBI" id="CHEBI:18420"/>
    </ligand>
</feature>
<keyword evidence="11" id="KW-1185">Reference proteome</keyword>
<comment type="function">
    <text evidence="8">Toxic component of a toxin-antitoxin (TA) system. An RNase.</text>
</comment>
<dbReference type="GO" id="GO:0016787">
    <property type="term" value="F:hydrolase activity"/>
    <property type="evidence" value="ECO:0007669"/>
    <property type="project" value="UniProtKB-KW"/>
</dbReference>
<dbReference type="SUPFAM" id="SSF88723">
    <property type="entry name" value="PIN domain-like"/>
    <property type="match status" value="1"/>
</dbReference>
<comment type="cofactor">
    <cofactor evidence="1 8">
        <name>Mg(2+)</name>
        <dbReference type="ChEBI" id="CHEBI:18420"/>
    </cofactor>
</comment>
<evidence type="ECO:0000256" key="6">
    <source>
        <dbReference type="ARBA" id="ARBA00022842"/>
    </source>
</evidence>
<feature type="domain" description="PIN" evidence="9">
    <location>
        <begin position="2"/>
        <end position="119"/>
    </location>
</feature>
<sequence>MIILDTNVLSEPLRSRPDTAVLFWLGHVNEDLALTSITVGEILTGVRLLPPGHRRDGLMSAIEQTLALYREQVLPYDEHAARTYAALQESRRAAGHPLSVEDGMIAAICQTRGATLAMRNIKDFQGLGIDLIDPWTTPGR</sequence>
<evidence type="ECO:0000256" key="4">
    <source>
        <dbReference type="ARBA" id="ARBA00022723"/>
    </source>
</evidence>
<keyword evidence="6 8" id="KW-0460">Magnesium</keyword>
<dbReference type="Proteomes" id="UP000029864">
    <property type="component" value="Unassembled WGS sequence"/>
</dbReference>
<dbReference type="PANTHER" id="PTHR33653">
    <property type="entry name" value="RIBONUCLEASE VAPC2"/>
    <property type="match status" value="1"/>
</dbReference>
<dbReference type="Gene3D" id="3.40.50.1010">
    <property type="entry name" value="5'-nuclease"/>
    <property type="match status" value="1"/>
</dbReference>
<dbReference type="InterPro" id="IPR029060">
    <property type="entry name" value="PIN-like_dom_sf"/>
</dbReference>
<proteinExistence type="inferred from homology"/>
<dbReference type="CDD" id="cd18731">
    <property type="entry name" value="PIN_NgFitB-like"/>
    <property type="match status" value="1"/>
</dbReference>
<comment type="similarity">
    <text evidence="7 8">Belongs to the PINc/VapC protein family.</text>
</comment>
<dbReference type="OrthoDB" id="9804823at2"/>
<dbReference type="InterPro" id="IPR002716">
    <property type="entry name" value="PIN_dom"/>
</dbReference>
<dbReference type="GO" id="GO:0000287">
    <property type="term" value="F:magnesium ion binding"/>
    <property type="evidence" value="ECO:0007669"/>
    <property type="project" value="UniProtKB-UniRule"/>
</dbReference>
<organism evidence="10 11">
    <name type="scientific">Cryobacterium roopkundense</name>
    <dbReference type="NCBI Taxonomy" id="1001240"/>
    <lineage>
        <taxon>Bacteria</taxon>
        <taxon>Bacillati</taxon>
        <taxon>Actinomycetota</taxon>
        <taxon>Actinomycetes</taxon>
        <taxon>Micrococcales</taxon>
        <taxon>Microbacteriaceae</taxon>
        <taxon>Cryobacterium</taxon>
    </lineage>
</organism>
<evidence type="ECO:0000256" key="8">
    <source>
        <dbReference type="HAMAP-Rule" id="MF_00265"/>
    </source>
</evidence>
<dbReference type="HAMAP" id="MF_00265">
    <property type="entry name" value="VapC_Nob1"/>
    <property type="match status" value="1"/>
</dbReference>
<dbReference type="PANTHER" id="PTHR33653:SF1">
    <property type="entry name" value="RIBONUCLEASE VAPC2"/>
    <property type="match status" value="1"/>
</dbReference>
<dbReference type="EC" id="3.1.-.-" evidence="8"/>
<evidence type="ECO:0000259" key="9">
    <source>
        <dbReference type="Pfam" id="PF01850"/>
    </source>
</evidence>